<dbReference type="Pfam" id="PF03106">
    <property type="entry name" value="WRKY"/>
    <property type="match status" value="2"/>
</dbReference>
<name>A0ABQ7Y5E7_BRANA</name>
<organism evidence="8 9">
    <name type="scientific">Brassica napus</name>
    <name type="common">Rape</name>
    <dbReference type="NCBI Taxonomy" id="3708"/>
    <lineage>
        <taxon>Eukaryota</taxon>
        <taxon>Viridiplantae</taxon>
        <taxon>Streptophyta</taxon>
        <taxon>Embryophyta</taxon>
        <taxon>Tracheophyta</taxon>
        <taxon>Spermatophyta</taxon>
        <taxon>Magnoliopsida</taxon>
        <taxon>eudicotyledons</taxon>
        <taxon>Gunneridae</taxon>
        <taxon>Pentapetalae</taxon>
        <taxon>rosids</taxon>
        <taxon>malvids</taxon>
        <taxon>Brassicales</taxon>
        <taxon>Brassicaceae</taxon>
        <taxon>Brassiceae</taxon>
        <taxon>Brassica</taxon>
    </lineage>
</organism>
<evidence type="ECO:0000256" key="4">
    <source>
        <dbReference type="ARBA" id="ARBA00023163"/>
    </source>
</evidence>
<evidence type="ECO:0000259" key="7">
    <source>
        <dbReference type="PROSITE" id="PS50811"/>
    </source>
</evidence>
<keyword evidence="4" id="KW-0804">Transcription</keyword>
<evidence type="ECO:0000256" key="1">
    <source>
        <dbReference type="ARBA" id="ARBA00004123"/>
    </source>
</evidence>
<proteinExistence type="predicted"/>
<dbReference type="SUPFAM" id="SSF118290">
    <property type="entry name" value="WRKY DNA-binding domain"/>
    <property type="match status" value="2"/>
</dbReference>
<evidence type="ECO:0000256" key="3">
    <source>
        <dbReference type="ARBA" id="ARBA00023125"/>
    </source>
</evidence>
<accession>A0ABQ7Y5E7</accession>
<evidence type="ECO:0000313" key="9">
    <source>
        <dbReference type="Proteomes" id="UP000824890"/>
    </source>
</evidence>
<dbReference type="PANTHER" id="PTHR31221:SF193">
    <property type="entry name" value="WRKY TRANSCRIPTION FACTOR PROTEIN 1-RELATED"/>
    <property type="match status" value="1"/>
</dbReference>
<evidence type="ECO:0000256" key="5">
    <source>
        <dbReference type="ARBA" id="ARBA00023242"/>
    </source>
</evidence>
<keyword evidence="3" id="KW-0238">DNA-binding</keyword>
<dbReference type="Gene3D" id="2.20.25.80">
    <property type="entry name" value="WRKY domain"/>
    <property type="match status" value="2"/>
</dbReference>
<feature type="domain" description="WRKY" evidence="7">
    <location>
        <begin position="232"/>
        <end position="296"/>
    </location>
</feature>
<feature type="compositionally biased region" description="Polar residues" evidence="6">
    <location>
        <begin position="490"/>
        <end position="506"/>
    </location>
</feature>
<feature type="region of interest" description="Disordered" evidence="6">
    <location>
        <begin position="287"/>
        <end position="324"/>
    </location>
</feature>
<keyword evidence="9" id="KW-1185">Reference proteome</keyword>
<feature type="compositionally biased region" description="Polar residues" evidence="6">
    <location>
        <begin position="339"/>
        <end position="351"/>
    </location>
</feature>
<feature type="region of interest" description="Disordered" evidence="6">
    <location>
        <begin position="484"/>
        <end position="520"/>
    </location>
</feature>
<keyword evidence="2" id="KW-0805">Transcription regulation</keyword>
<feature type="region of interest" description="Disordered" evidence="6">
    <location>
        <begin position="339"/>
        <end position="376"/>
    </location>
</feature>
<dbReference type="InterPro" id="IPR036576">
    <property type="entry name" value="WRKY_dom_sf"/>
</dbReference>
<dbReference type="PROSITE" id="PS50811">
    <property type="entry name" value="WRKY"/>
    <property type="match status" value="2"/>
</dbReference>
<protein>
    <recommendedName>
        <fullName evidence="7">WRKY domain-containing protein</fullName>
    </recommendedName>
</protein>
<feature type="compositionally biased region" description="Low complexity" evidence="6">
    <location>
        <begin position="181"/>
        <end position="195"/>
    </location>
</feature>
<sequence length="520" mass="56873">MDLPQANNDREELQVDCSATVDPTARHNSAGGGGGGGGARYKLMSPAMLPISRSTTNITIPSGLSPTSFLESPVFISNIKFGFGPSFHVPKILVVVLSGGEVVSWVRSPEPSPTTGSLFKPRPVHVSSSSYTGRAFHQNTFTEHKSSEFEFRPPASNMVYAELDKHKREPPVQFQGQGHGSSHSPEATASSSEPSRPTPPVQTPPTSSDIPAGSDQEESVQTSQNESRGSAPPTVLADDGYNWRKYGQKHVKGSEFPRSYYKCTHPNCEVKKLFETSHDGRITDIIYKGTHDHPKPQPGRRNSGGVGMVAQEERVGKYPPMTRRDGEKGVYNLSQAIEQTGNPEVATTTNDGGDVAASNRNKDDPEDDDPYTKRRRLDGNMEITPLVKPIREPRVVVQTLSEVDILDDGYRWRKYGQKVVRGNPNPRPPEETDTISLNLGVGISSNGPNENQQLLSQTHPNGVGFRFVHAAPVSTYYASMNQYGPRETQSETQNDDISSLNHSSSYPYPHNNIGRIQTGP</sequence>
<dbReference type="EMBL" id="JAGKQM010000018">
    <property type="protein sequence ID" value="KAH0863417.1"/>
    <property type="molecule type" value="Genomic_DNA"/>
</dbReference>
<keyword evidence="5" id="KW-0539">Nucleus</keyword>
<feature type="region of interest" description="Disordered" evidence="6">
    <location>
        <begin position="108"/>
        <end position="130"/>
    </location>
</feature>
<evidence type="ECO:0000313" key="8">
    <source>
        <dbReference type="EMBL" id="KAH0863417.1"/>
    </source>
</evidence>
<dbReference type="PANTHER" id="PTHR31221">
    <property type="entry name" value="WRKY TRANSCRIPTION FACTOR PROTEIN 1-RELATED"/>
    <property type="match status" value="1"/>
</dbReference>
<evidence type="ECO:0000256" key="6">
    <source>
        <dbReference type="SAM" id="MobiDB-lite"/>
    </source>
</evidence>
<comment type="subcellular location">
    <subcellularLocation>
        <location evidence="1">Nucleus</location>
    </subcellularLocation>
</comment>
<feature type="region of interest" description="Disordered" evidence="6">
    <location>
        <begin position="19"/>
        <end position="38"/>
    </location>
</feature>
<feature type="compositionally biased region" description="Polar residues" evidence="6">
    <location>
        <begin position="219"/>
        <end position="228"/>
    </location>
</feature>
<dbReference type="InterPro" id="IPR044810">
    <property type="entry name" value="WRKY_plant"/>
</dbReference>
<gene>
    <name evidence="8" type="ORF">HID58_080628</name>
</gene>
<dbReference type="InterPro" id="IPR003657">
    <property type="entry name" value="WRKY_dom"/>
</dbReference>
<dbReference type="Proteomes" id="UP000824890">
    <property type="component" value="Unassembled WGS sequence"/>
</dbReference>
<reference evidence="8 9" key="1">
    <citation type="submission" date="2021-05" db="EMBL/GenBank/DDBJ databases">
        <title>Genome Assembly of Synthetic Allotetraploid Brassica napus Reveals Homoeologous Exchanges between Subgenomes.</title>
        <authorList>
            <person name="Davis J.T."/>
        </authorList>
    </citation>
    <scope>NUCLEOTIDE SEQUENCE [LARGE SCALE GENOMIC DNA]</scope>
    <source>
        <strain evidence="9">cv. Da-Ae</strain>
        <tissue evidence="8">Seedling</tissue>
    </source>
</reference>
<feature type="compositionally biased region" description="Basic and acidic residues" evidence="6">
    <location>
        <begin position="311"/>
        <end position="324"/>
    </location>
</feature>
<dbReference type="SMART" id="SM00774">
    <property type="entry name" value="WRKY"/>
    <property type="match status" value="2"/>
</dbReference>
<feature type="domain" description="WRKY" evidence="7">
    <location>
        <begin position="401"/>
        <end position="427"/>
    </location>
</feature>
<feature type="region of interest" description="Disordered" evidence="6">
    <location>
        <begin position="170"/>
        <end position="241"/>
    </location>
</feature>
<evidence type="ECO:0000256" key="2">
    <source>
        <dbReference type="ARBA" id="ARBA00023015"/>
    </source>
</evidence>
<comment type="caution">
    <text evidence="8">The sequence shown here is derived from an EMBL/GenBank/DDBJ whole genome shotgun (WGS) entry which is preliminary data.</text>
</comment>